<sequence>MRTTATGSTAPVDPASWEQASWEQASWEQASWEQTLWGQFDRSAQQRPGALALVASDAHGHDVRWSYAELRDRAVRTAAGLLRSGTAPGDPVLVQLPNRAEFAVLVLASFRLGARPVFALPAHRSGELRHVARTSGAEVFVTADVTGSGRAACDHRDLARDLTTADDSAVRTVLVAGVAQEFADLAEVAVDDVQAAEAALPAPPGPAATAFLQLSGGTTGLPKLIPRTGGTYAYTVSESARLCGLTPDSVMLVVLPVAHNYPMSSPGILGTWCAGGTVVLAADPSPAAAFELIAREGVTHTSLVPPLALLWTAAAEARADERGTGAGAPDLSSLRVVGVGGAKCTPELARRVQELLGARLQQVFGMAEGLVNYTRLDDPDDVVLTTQGRPLSPRDEIRVVDEQDRDVPDGEPGFLLTRGPYTIRGYVAADGSAEAHNRTAFTADGFYRTGDLVRRRPDGNLVVEGRDADRINRGGEKLSAEEVEDVLLTLPGVHDVAVVGLPDEFLGERTCAFVVPRPGASPTVGDVRRHVRAAGLAEYKVPDRVELLDSFPPTAVGKTSRRRLRAALAELVRARA</sequence>
<reference evidence="3 4" key="1">
    <citation type="submission" date="2024-07" db="EMBL/GenBank/DDBJ databases">
        <authorList>
            <person name="Thanompreechachai J."/>
            <person name="Duangmal K."/>
        </authorList>
    </citation>
    <scope>NUCLEOTIDE SEQUENCE [LARGE SCALE GENOMIC DNA]</scope>
    <source>
        <strain evidence="3 4">TBRC 1896</strain>
    </source>
</reference>
<evidence type="ECO:0000259" key="1">
    <source>
        <dbReference type="Pfam" id="PF00501"/>
    </source>
</evidence>
<keyword evidence="4" id="KW-1185">Reference proteome</keyword>
<accession>A0ABV4I082</accession>
<dbReference type="SUPFAM" id="SSF56801">
    <property type="entry name" value="Acetyl-CoA synthetase-like"/>
    <property type="match status" value="1"/>
</dbReference>
<evidence type="ECO:0000259" key="2">
    <source>
        <dbReference type="Pfam" id="PF13193"/>
    </source>
</evidence>
<evidence type="ECO:0000313" key="3">
    <source>
        <dbReference type="EMBL" id="MEZ0492083.1"/>
    </source>
</evidence>
<protein>
    <submittedName>
        <fullName evidence="3">(2,3-dihydroxybenzoyl)adenylate synthase</fullName>
    </submittedName>
</protein>
<dbReference type="Gene3D" id="3.30.300.30">
    <property type="match status" value="1"/>
</dbReference>
<feature type="domain" description="AMP-dependent synthetase/ligase" evidence="1">
    <location>
        <begin position="40"/>
        <end position="426"/>
    </location>
</feature>
<evidence type="ECO:0000313" key="4">
    <source>
        <dbReference type="Proteomes" id="UP001566476"/>
    </source>
</evidence>
<dbReference type="InterPro" id="IPR050237">
    <property type="entry name" value="ATP-dep_AMP-bd_enzyme"/>
</dbReference>
<dbReference type="Pfam" id="PF00501">
    <property type="entry name" value="AMP-binding"/>
    <property type="match status" value="1"/>
</dbReference>
<organism evidence="3 4">
    <name type="scientific">Kineococcus mangrovi</name>
    <dbReference type="NCBI Taxonomy" id="1660183"/>
    <lineage>
        <taxon>Bacteria</taxon>
        <taxon>Bacillati</taxon>
        <taxon>Actinomycetota</taxon>
        <taxon>Actinomycetes</taxon>
        <taxon>Kineosporiales</taxon>
        <taxon>Kineosporiaceae</taxon>
        <taxon>Kineococcus</taxon>
    </lineage>
</organism>
<dbReference type="InterPro" id="IPR000873">
    <property type="entry name" value="AMP-dep_synth/lig_dom"/>
</dbReference>
<dbReference type="EMBL" id="JBGGTQ010000003">
    <property type="protein sequence ID" value="MEZ0492083.1"/>
    <property type="molecule type" value="Genomic_DNA"/>
</dbReference>
<dbReference type="InterPro" id="IPR025110">
    <property type="entry name" value="AMP-bd_C"/>
</dbReference>
<dbReference type="InterPro" id="IPR045851">
    <property type="entry name" value="AMP-bd_C_sf"/>
</dbReference>
<comment type="caution">
    <text evidence="3">The sequence shown here is derived from an EMBL/GenBank/DDBJ whole genome shotgun (WGS) entry which is preliminary data.</text>
</comment>
<dbReference type="Gene3D" id="3.40.50.980">
    <property type="match status" value="2"/>
</dbReference>
<dbReference type="PROSITE" id="PS00455">
    <property type="entry name" value="AMP_BINDING"/>
    <property type="match status" value="1"/>
</dbReference>
<dbReference type="Proteomes" id="UP001566476">
    <property type="component" value="Unassembled WGS sequence"/>
</dbReference>
<feature type="domain" description="AMP-binding enzyme C-terminal" evidence="2">
    <location>
        <begin position="482"/>
        <end position="558"/>
    </location>
</feature>
<dbReference type="InterPro" id="IPR020845">
    <property type="entry name" value="AMP-binding_CS"/>
</dbReference>
<dbReference type="PANTHER" id="PTHR43767:SF1">
    <property type="entry name" value="NONRIBOSOMAL PEPTIDE SYNTHASE PES1 (EUROFUNG)-RELATED"/>
    <property type="match status" value="1"/>
</dbReference>
<dbReference type="Pfam" id="PF13193">
    <property type="entry name" value="AMP-binding_C"/>
    <property type="match status" value="1"/>
</dbReference>
<name>A0ABV4I082_9ACTN</name>
<dbReference type="Gene3D" id="2.30.38.10">
    <property type="entry name" value="Luciferase, Domain 3"/>
    <property type="match status" value="1"/>
</dbReference>
<gene>
    <name evidence="3" type="ORF">AB2L28_07515</name>
</gene>
<dbReference type="PANTHER" id="PTHR43767">
    <property type="entry name" value="LONG-CHAIN-FATTY-ACID--COA LIGASE"/>
    <property type="match status" value="1"/>
</dbReference>
<proteinExistence type="predicted"/>
<dbReference type="RefSeq" id="WP_370718131.1">
    <property type="nucleotide sequence ID" value="NZ_JBGGTQ010000003.1"/>
</dbReference>